<evidence type="ECO:0000313" key="8">
    <source>
        <dbReference type="EMBL" id="KYF71593.1"/>
    </source>
</evidence>
<sequence length="480" mass="53974">MAERRRRLELTWIGKEERLRLEPGILLEDTALSYQAAKRVTDHDLLDNRMIHGDNLLALKALEQEFAGKIKCIYIDPPFNTGKAFEHYDDGLDHSLWLDRMARRVELMRTLMADGGVLFVHLDQEEVHYMKVVLDEVFGRPQFLGQIAYERSGVSGIGQGGAFLVNTHEYILAYTKDRSRFSAADLQGEGPLEPSAMKRYNRVLVSPGARREVARFKAPSTGEPVVIYKHSGFDVQSISLRDFERRKEKIDAEYARHFAAIFRLTSIQKENEFQNRIISHCKDGFFSADYLVSRGKSKGERTTLYYMDGQAAVWLRDTAKLVDGRVVRTGKQSDFWAHADIPKANLANEGDVDFRRGKKPEFLIRRLLKLVTEPGDWVLDAFAGSGTTGAVAHKMGRRWIMVEMGDHCRTHVLPRLRSVIDGSDRGGVTATTGWRGGGGFRFFNLAPSLVEKDNAERPLRAVAHAGPWALAAGGVGAEVP</sequence>
<dbReference type="InterPro" id="IPR002295">
    <property type="entry name" value="N4/N6-MTase_EcoPI_Mod-like"/>
</dbReference>
<evidence type="ECO:0000256" key="1">
    <source>
        <dbReference type="ARBA" id="ARBA00006594"/>
    </source>
</evidence>
<evidence type="ECO:0000256" key="4">
    <source>
        <dbReference type="ARBA" id="ARBA00022679"/>
    </source>
</evidence>
<dbReference type="InterPro" id="IPR029063">
    <property type="entry name" value="SAM-dependent_MTases_sf"/>
</dbReference>
<evidence type="ECO:0000256" key="3">
    <source>
        <dbReference type="ARBA" id="ARBA00022603"/>
    </source>
</evidence>
<comment type="similarity">
    <text evidence="1">Belongs to the N(4)/N(6)-methyltransferase family.</text>
</comment>
<dbReference type="PRINTS" id="PR00506">
    <property type="entry name" value="D21N6MTFRASE"/>
</dbReference>
<evidence type="ECO:0000256" key="6">
    <source>
        <dbReference type="ARBA" id="ARBA00047942"/>
    </source>
</evidence>
<evidence type="ECO:0000313" key="9">
    <source>
        <dbReference type="Proteomes" id="UP000075635"/>
    </source>
</evidence>
<dbReference type="EC" id="2.1.1.72" evidence="2"/>
<accession>A0A150QUC1</accession>
<dbReference type="AlphaFoldDB" id="A0A150QUC1"/>
<keyword evidence="5" id="KW-0949">S-adenosyl-L-methionine</keyword>
<comment type="caution">
    <text evidence="8">The sequence shown here is derived from an EMBL/GenBank/DDBJ whole genome shotgun (WGS) entry which is preliminary data.</text>
</comment>
<protein>
    <recommendedName>
        <fullName evidence="2">site-specific DNA-methyltransferase (adenine-specific)</fullName>
        <ecNumber evidence="2">2.1.1.72</ecNumber>
    </recommendedName>
</protein>
<dbReference type="Pfam" id="PF01555">
    <property type="entry name" value="N6_N4_Mtase"/>
    <property type="match status" value="1"/>
</dbReference>
<keyword evidence="4" id="KW-0808">Transferase</keyword>
<evidence type="ECO:0000259" key="7">
    <source>
        <dbReference type="Pfam" id="PF01555"/>
    </source>
</evidence>
<dbReference type="GO" id="GO:0009007">
    <property type="term" value="F:site-specific DNA-methyltransferase (adenine-specific) activity"/>
    <property type="evidence" value="ECO:0007669"/>
    <property type="project" value="UniProtKB-EC"/>
</dbReference>
<dbReference type="GO" id="GO:0003677">
    <property type="term" value="F:DNA binding"/>
    <property type="evidence" value="ECO:0007669"/>
    <property type="project" value="InterPro"/>
</dbReference>
<evidence type="ECO:0000256" key="2">
    <source>
        <dbReference type="ARBA" id="ARBA00011900"/>
    </source>
</evidence>
<organism evidence="8 9">
    <name type="scientific">Sorangium cellulosum</name>
    <name type="common">Polyangium cellulosum</name>
    <dbReference type="NCBI Taxonomy" id="56"/>
    <lineage>
        <taxon>Bacteria</taxon>
        <taxon>Pseudomonadati</taxon>
        <taxon>Myxococcota</taxon>
        <taxon>Polyangia</taxon>
        <taxon>Polyangiales</taxon>
        <taxon>Polyangiaceae</taxon>
        <taxon>Sorangium</taxon>
    </lineage>
</organism>
<dbReference type="EMBL" id="JEMB01003510">
    <property type="protein sequence ID" value="KYF71593.1"/>
    <property type="molecule type" value="Genomic_DNA"/>
</dbReference>
<feature type="domain" description="DNA methylase N-4/N-6" evidence="7">
    <location>
        <begin position="70"/>
        <end position="407"/>
    </location>
</feature>
<dbReference type="Proteomes" id="UP000075635">
    <property type="component" value="Unassembled WGS sequence"/>
</dbReference>
<dbReference type="InterPro" id="IPR002941">
    <property type="entry name" value="DNA_methylase_N4/N6"/>
</dbReference>
<evidence type="ECO:0000256" key="5">
    <source>
        <dbReference type="ARBA" id="ARBA00022691"/>
    </source>
</evidence>
<dbReference type="Gene3D" id="3.40.50.150">
    <property type="entry name" value="Vaccinia Virus protein VP39"/>
    <property type="match status" value="1"/>
</dbReference>
<dbReference type="GO" id="GO:0008170">
    <property type="term" value="F:N-methyltransferase activity"/>
    <property type="evidence" value="ECO:0007669"/>
    <property type="project" value="InterPro"/>
</dbReference>
<name>A0A150QUC1_SORCE</name>
<proteinExistence type="inferred from homology"/>
<dbReference type="InterPro" id="IPR002052">
    <property type="entry name" value="DNA_methylase_N6_adenine_CS"/>
</dbReference>
<dbReference type="SUPFAM" id="SSF53335">
    <property type="entry name" value="S-adenosyl-L-methionine-dependent methyltransferases"/>
    <property type="match status" value="1"/>
</dbReference>
<comment type="catalytic activity">
    <reaction evidence="6">
        <text>a 2'-deoxyadenosine in DNA + S-adenosyl-L-methionine = an N(6)-methyl-2'-deoxyadenosine in DNA + S-adenosyl-L-homocysteine + H(+)</text>
        <dbReference type="Rhea" id="RHEA:15197"/>
        <dbReference type="Rhea" id="RHEA-COMP:12418"/>
        <dbReference type="Rhea" id="RHEA-COMP:12419"/>
        <dbReference type="ChEBI" id="CHEBI:15378"/>
        <dbReference type="ChEBI" id="CHEBI:57856"/>
        <dbReference type="ChEBI" id="CHEBI:59789"/>
        <dbReference type="ChEBI" id="CHEBI:90615"/>
        <dbReference type="ChEBI" id="CHEBI:90616"/>
        <dbReference type="EC" id="2.1.1.72"/>
    </reaction>
</comment>
<keyword evidence="3" id="KW-0489">Methyltransferase</keyword>
<reference evidence="8 9" key="1">
    <citation type="submission" date="2014-02" db="EMBL/GenBank/DDBJ databases">
        <title>The small core and large imbalanced accessory genome model reveals a collaborative survival strategy of Sorangium cellulosum strains in nature.</title>
        <authorList>
            <person name="Han K."/>
            <person name="Peng R."/>
            <person name="Blom J."/>
            <person name="Li Y.-Z."/>
        </authorList>
    </citation>
    <scope>NUCLEOTIDE SEQUENCE [LARGE SCALE GENOMIC DNA]</scope>
    <source>
        <strain evidence="8 9">So0011-07</strain>
    </source>
</reference>
<dbReference type="GO" id="GO:0032259">
    <property type="term" value="P:methylation"/>
    <property type="evidence" value="ECO:0007669"/>
    <property type="project" value="UniProtKB-KW"/>
</dbReference>
<dbReference type="PROSITE" id="PS00092">
    <property type="entry name" value="N6_MTASE"/>
    <property type="match status" value="1"/>
</dbReference>
<gene>
    <name evidence="8" type="ORF">BE17_05965</name>
</gene>